<keyword evidence="5 6" id="KW-0175">Coiled coil</keyword>
<dbReference type="GO" id="GO:0008017">
    <property type="term" value="F:microtubule binding"/>
    <property type="evidence" value="ECO:0007669"/>
    <property type="project" value="InterPro"/>
</dbReference>
<feature type="domain" description="Kinesin motor" evidence="7">
    <location>
        <begin position="1741"/>
        <end position="2039"/>
    </location>
</feature>
<feature type="coiled-coil region" evidence="6">
    <location>
        <begin position="1496"/>
        <end position="1627"/>
    </location>
</feature>
<gene>
    <name evidence="8" type="primary">ORF62</name>
</gene>
<evidence type="ECO:0000259" key="7">
    <source>
        <dbReference type="SMART" id="SM00129"/>
    </source>
</evidence>
<protein>
    <submittedName>
        <fullName evidence="8">Kinesin-like ATPase</fullName>
    </submittedName>
</protein>
<dbReference type="Gene3D" id="3.40.850.10">
    <property type="entry name" value="Kinesin motor domain"/>
    <property type="match status" value="1"/>
</dbReference>
<dbReference type="PANTHER" id="PTHR47969">
    <property type="entry name" value="CHROMOSOME-ASSOCIATED KINESIN KIF4A-RELATED"/>
    <property type="match status" value="1"/>
</dbReference>
<keyword evidence="3" id="KW-0547">Nucleotide-binding</keyword>
<dbReference type="PRINTS" id="PR00380">
    <property type="entry name" value="KINESINHEAVY"/>
</dbReference>
<dbReference type="GO" id="GO:0005524">
    <property type="term" value="F:ATP binding"/>
    <property type="evidence" value="ECO:0007669"/>
    <property type="project" value="UniProtKB-KW"/>
</dbReference>
<evidence type="ECO:0000256" key="5">
    <source>
        <dbReference type="ARBA" id="ARBA00023054"/>
    </source>
</evidence>
<feature type="coiled-coil region" evidence="6">
    <location>
        <begin position="1410"/>
        <end position="1461"/>
    </location>
</feature>
<evidence type="ECO:0000256" key="1">
    <source>
        <dbReference type="ARBA" id="ARBA00004496"/>
    </source>
</evidence>
<keyword evidence="4" id="KW-0067">ATP-binding</keyword>
<dbReference type="InterPro" id="IPR027417">
    <property type="entry name" value="P-loop_NTPase"/>
</dbReference>
<feature type="coiled-coil region" evidence="6">
    <location>
        <begin position="916"/>
        <end position="1068"/>
    </location>
</feature>
<dbReference type="SUPFAM" id="SSF52540">
    <property type="entry name" value="P-loop containing nucleoside triphosphate hydrolases"/>
    <property type="match status" value="1"/>
</dbReference>
<evidence type="ECO:0000256" key="4">
    <source>
        <dbReference type="ARBA" id="ARBA00022840"/>
    </source>
</evidence>
<name>A0A6G9HDP9_9VIRU</name>
<keyword evidence="2" id="KW-0963">Cytoplasm</keyword>
<sequence>MIIVDDDEKKGTDFLETLTENAVALLKGDVYALFHNCVLLTVQVITHEFTNIRTLNEWDAVLKKVDERHRAFTALAHKLQIDPEDEIFQLLENLRVKLHTTVVDNDLFYAKKEMETFLDALVGDIARYVVSRENLYDSERFLKNIEWDPEKPFTMQHLYRKITGNVASELNDVLRSIATIIEEELDIIDGGDGGGDGGGEEINKIRKSLNDALRDIEENGGGRISGVTKNQLLNTVKYGIRLLVNKHSKRLYLNEDDPEPIKDETCGSYSVLDNMCINPNLIYKFIALYEFYKNKLRLGDVEAQFKNLQYENALDVCRASTYNVYYENVYNIMLEALLYFESEPECSRIRKNLYFYLFMVIRRLMSEVFANPFAVGTSTSTFPSSGGGDGDDVLHEDSKDYVKKLKEGSLILNNNRFAGRPPIINVAAIAKRFAKTDKILTNDALELYDKYKAQFIAEVGKYMESAYEMLNADARKSCPRDAGNDAVNSPLFTDRSIYTTLAEMLQKMKSRMDDDDDEEEEKPEIDGILSAILNMENKYVKYITENELLPPTIKAAAEGGGSDDDDDDVDDDDRILQYNRVVDKLKREWDNFKYHTIGYDKSLLGKTRRDNGRLISILNEMVDGEEDVGGLLATFRRIMLTDVWKDNDKLSDDVKQLKKSVTNAKKELTDLANDKIKALIQNGNFSDAVKAKLLRYIENDARIKHNLELIAEKKVEPVVMESLLNGRGEEEARRLAKTEGERDALLERVNALETVQARYRTIQEMLKNDTNDTELITNISNLLDQVKRDEEQIATYETDIRKLTRTVDALQTRLHDKMEHDDGTVERIKADYEDAVEKHREETENLRSVHRALTQKYDALEREKNALHERYERLDDAVNECKKDKSRLKETLSLVSSLEEQLSENTVNENECKKELSEVNQKMVDITDSLSRVEKEMDEKTDQLHAARETDLERYSKETEALKREANDLRENVEYLKRDARDNLNKIARLYGDVDNVKTYEDLIDAINDHNEARRRATETAANENDRVLDILAKHNVDGGTNGLSELLERTEKTNRQLESIYKNITTDLCTVFNRYDVASVMCSSAPAAAKEEEDDGGGGGIAHHLSLLQTSALPQLVSLLKEKEKNADAIERASKDRERELAELKTNLAEKDVQCETLRRTYDNVVREFNNDSNANKGKLKELNDEITSLRNAKKEMETRNRQSKDSDGDRIKNLNEKLRLLEQVKTKLNDDVQRHSKEYQKANGEIKRLQNENKALAEKQTSIVEALRKKGIDVDTLRSQLESLVDNKGALERDIVELNNLNKELVERHEAGLSALKEEYDQQLLAKEKLIEDLNAKLEGMDAKLKNTNVQFSDLQRELYSYQRYKEETERSNLEMKARLHSKETGYENEIERSRKLNGEIIKLKSIIHNLETTNSFLKESVDDLKAKNETLDKNIEILGNLQTQNRHLTREKNKLLRELKESEFVKAEHDKFIKELEMFIANVSEYKYNAQENEELINVLKVVEDQFNKLKAQNVDYANLVQSYEQRLATYKKELTAPPDESVLNALSAKYAQAQKRYNENVNRLTREVEKCKNELSDVDKTLKNAYNAKDEMRREWESVRRENERLRKECHNVQFKMDSLKHEGIVPENCEEHLQRAHETRLKMFGNNIRELVAKLEEKKRVLDKHGGKGGAAMAAVLAKLRKSKVNVSSALALPKNCAEYANAVVILNDIDTKYKAVDEYITDVYDAYSDLFQLGRVYVRMKPPVSSGKYEYDTRNPVVEIIPGKTPFDKNGIVVNDRRFNIDSYFDENVTNKDIFATIESTLTAIKKHKTVFVIVYGQTGSGKSYTITGSGNDKGLLSYVYAYARSLSDDTIVRIYGLYNNNIYDLTKIHNGVLTSDSKPPAAAIVNNVTDCKTLKNTPYPELETLLQRGTILRKTKFNDRSSRAHTFIDIHLPKLRASLVLVDLCGNEKTSALADVPVVKSESAYINTSLMEVSTHLLQRFREGARPMLSGKLKVVFDYYMRNSDVKINTIFHIHKYLTNNNSVNNTIITSTIMTLQRANDISTV</sequence>
<organism evidence="8">
    <name type="scientific">Panulirus argus virus 1</name>
    <dbReference type="NCBI Taxonomy" id="380624"/>
    <lineage>
        <taxon>Viruses</taxon>
    </lineage>
</organism>
<evidence type="ECO:0000313" key="8">
    <source>
        <dbReference type="EMBL" id="QIQ08678.1"/>
    </source>
</evidence>
<dbReference type="InterPro" id="IPR036961">
    <property type="entry name" value="Kinesin_motor_dom_sf"/>
</dbReference>
<proteinExistence type="predicted"/>
<feature type="coiled-coil region" evidence="6">
    <location>
        <begin position="779"/>
        <end position="891"/>
    </location>
</feature>
<feature type="coiled-coil region" evidence="6">
    <location>
        <begin position="1121"/>
        <end position="1360"/>
    </location>
</feature>
<dbReference type="EMBL" id="MN604017">
    <property type="protein sequence ID" value="QIQ08678.1"/>
    <property type="molecule type" value="Genomic_DNA"/>
</dbReference>
<dbReference type="InterPro" id="IPR001752">
    <property type="entry name" value="Kinesin_motor_dom"/>
</dbReference>
<evidence type="ECO:0000256" key="2">
    <source>
        <dbReference type="ARBA" id="ARBA00022490"/>
    </source>
</evidence>
<accession>A0A6G9HDP9</accession>
<reference evidence="8" key="1">
    <citation type="journal article" date="2020" name="MBio">
        <title>A New Family of DNA Viruses Causing Disease in Crustaceans from Diverse Aquatic Biomes.</title>
        <authorList>
            <person name="Subramaniam K."/>
            <person name="Behringer D.C."/>
            <person name="Bojko J."/>
            <person name="Yutin N."/>
            <person name="Clark A.S."/>
            <person name="Bateman K.S."/>
            <person name="van Aerle R."/>
            <person name="Bass D."/>
            <person name="Kerr R.C."/>
            <person name="Koonin E.V."/>
            <person name="Stentiford G.D."/>
            <person name="Waltzek T.B."/>
        </authorList>
    </citation>
    <scope>NUCLEOTIDE SEQUENCE</scope>
</reference>
<dbReference type="GO" id="GO:0051231">
    <property type="term" value="P:spindle elongation"/>
    <property type="evidence" value="ECO:0007669"/>
    <property type="project" value="TreeGrafter"/>
</dbReference>
<comment type="subcellular location">
    <subcellularLocation>
        <location evidence="1">Cytoplasm</location>
    </subcellularLocation>
</comment>
<dbReference type="GO" id="GO:0003777">
    <property type="term" value="F:microtubule motor activity"/>
    <property type="evidence" value="ECO:0007669"/>
    <property type="project" value="InterPro"/>
</dbReference>
<dbReference type="Pfam" id="PF00225">
    <property type="entry name" value="Kinesin"/>
    <property type="match status" value="1"/>
</dbReference>
<dbReference type="PANTHER" id="PTHR47969:SF15">
    <property type="entry name" value="CHROMOSOME-ASSOCIATED KINESIN KIF4A-RELATED"/>
    <property type="match status" value="1"/>
</dbReference>
<dbReference type="InterPro" id="IPR027640">
    <property type="entry name" value="Kinesin-like_fam"/>
</dbReference>
<evidence type="ECO:0000256" key="3">
    <source>
        <dbReference type="ARBA" id="ARBA00022741"/>
    </source>
</evidence>
<dbReference type="GO" id="GO:0007018">
    <property type="term" value="P:microtubule-based movement"/>
    <property type="evidence" value="ECO:0007669"/>
    <property type="project" value="InterPro"/>
</dbReference>
<feature type="coiled-coil region" evidence="6">
    <location>
        <begin position="647"/>
        <end position="674"/>
    </location>
</feature>
<evidence type="ECO:0000256" key="6">
    <source>
        <dbReference type="SAM" id="Coils"/>
    </source>
</evidence>
<dbReference type="SMART" id="SM00129">
    <property type="entry name" value="KISc"/>
    <property type="match status" value="1"/>
</dbReference>